<dbReference type="AlphaFoldDB" id="A6FYG4"/>
<dbReference type="eggNOG" id="COG0518">
    <property type="taxonomic scope" value="Bacteria"/>
</dbReference>
<reference evidence="2 3" key="1">
    <citation type="submission" date="2007-06" db="EMBL/GenBank/DDBJ databases">
        <authorList>
            <person name="Shimkets L."/>
            <person name="Ferriera S."/>
            <person name="Johnson J."/>
            <person name="Kravitz S."/>
            <person name="Beeson K."/>
            <person name="Sutton G."/>
            <person name="Rogers Y.-H."/>
            <person name="Friedman R."/>
            <person name="Frazier M."/>
            <person name="Venter J.C."/>
        </authorList>
    </citation>
    <scope>NUCLEOTIDE SEQUENCE [LARGE SCALE GENOMIC DNA]</scope>
    <source>
        <strain evidence="2 3">SIR-1</strain>
    </source>
</reference>
<dbReference type="PANTHER" id="PTHR42695">
    <property type="entry name" value="GLUTAMINE AMIDOTRANSFERASE YLR126C-RELATED"/>
    <property type="match status" value="1"/>
</dbReference>
<sequence length="220" mass="24653">MAADEHHCFVRRLEVAPTQVAQVDVFTESLDASLYDRFDGLLIGGSGEFSVLDDVEPIRSLLRFLETTVERGMPTFGSCFGFQAMSLTLGGHVVHDGERAEVGTYELELTDHGNGDHLFGHLPESFLAQQGHKDHVMRLPDGVQNLATSQRSEHQAARFADLIWGTQFHPELTLEDNSRRVLRYQERYAEDMEAVLDTFKPSPATHGLLARFADVLAERE</sequence>
<dbReference type="Proteomes" id="UP000005801">
    <property type="component" value="Unassembled WGS sequence"/>
</dbReference>
<organism evidence="2 3">
    <name type="scientific">Plesiocystis pacifica SIR-1</name>
    <dbReference type="NCBI Taxonomy" id="391625"/>
    <lineage>
        <taxon>Bacteria</taxon>
        <taxon>Pseudomonadati</taxon>
        <taxon>Myxococcota</taxon>
        <taxon>Polyangia</taxon>
        <taxon>Nannocystales</taxon>
        <taxon>Nannocystaceae</taxon>
        <taxon>Plesiocystis</taxon>
    </lineage>
</organism>
<dbReference type="CDD" id="cd01741">
    <property type="entry name" value="GATase1_1"/>
    <property type="match status" value="1"/>
</dbReference>
<name>A6FYG4_9BACT</name>
<dbReference type="InterPro" id="IPR044992">
    <property type="entry name" value="ChyE-like"/>
</dbReference>
<keyword evidence="3" id="KW-1185">Reference proteome</keyword>
<comment type="caution">
    <text evidence="2">The sequence shown here is derived from an EMBL/GenBank/DDBJ whole genome shotgun (WGS) entry which is preliminary data.</text>
</comment>
<dbReference type="InterPro" id="IPR029062">
    <property type="entry name" value="Class_I_gatase-like"/>
</dbReference>
<evidence type="ECO:0000313" key="3">
    <source>
        <dbReference type="Proteomes" id="UP000005801"/>
    </source>
</evidence>
<gene>
    <name evidence="2" type="ORF">PPSIR1_40170</name>
</gene>
<accession>A6FYG4</accession>
<dbReference type="PANTHER" id="PTHR42695:SF5">
    <property type="entry name" value="GLUTAMINE AMIDOTRANSFERASE YLR126C-RELATED"/>
    <property type="match status" value="1"/>
</dbReference>
<keyword evidence="2" id="KW-0315">Glutamine amidotransferase</keyword>
<dbReference type="PROSITE" id="PS51273">
    <property type="entry name" value="GATASE_TYPE_1"/>
    <property type="match status" value="1"/>
</dbReference>
<feature type="domain" description="Glutamine amidotransferase" evidence="1">
    <location>
        <begin position="34"/>
        <end position="183"/>
    </location>
</feature>
<dbReference type="SUPFAM" id="SSF52317">
    <property type="entry name" value="Class I glutamine amidotransferase-like"/>
    <property type="match status" value="1"/>
</dbReference>
<evidence type="ECO:0000313" key="2">
    <source>
        <dbReference type="EMBL" id="EDM81236.1"/>
    </source>
</evidence>
<proteinExistence type="predicted"/>
<dbReference type="Pfam" id="PF00117">
    <property type="entry name" value="GATase"/>
    <property type="match status" value="1"/>
</dbReference>
<evidence type="ECO:0000259" key="1">
    <source>
        <dbReference type="Pfam" id="PF00117"/>
    </source>
</evidence>
<protein>
    <submittedName>
        <fullName evidence="2">Possible Glutamine amidotransferase</fullName>
    </submittedName>
</protein>
<dbReference type="Gene3D" id="3.40.50.880">
    <property type="match status" value="1"/>
</dbReference>
<dbReference type="EMBL" id="ABCS01000004">
    <property type="protein sequence ID" value="EDM81236.1"/>
    <property type="molecule type" value="Genomic_DNA"/>
</dbReference>
<keyword evidence="2" id="KW-0808">Transferase</keyword>
<dbReference type="GO" id="GO:0016740">
    <property type="term" value="F:transferase activity"/>
    <property type="evidence" value="ECO:0007669"/>
    <property type="project" value="UniProtKB-KW"/>
</dbReference>
<dbReference type="STRING" id="391625.PPSIR1_40170"/>
<dbReference type="InterPro" id="IPR017926">
    <property type="entry name" value="GATASE"/>
</dbReference>
<dbReference type="GO" id="GO:0005829">
    <property type="term" value="C:cytosol"/>
    <property type="evidence" value="ECO:0007669"/>
    <property type="project" value="TreeGrafter"/>
</dbReference>